<evidence type="ECO:0000313" key="3">
    <source>
        <dbReference type="EMBL" id="WPB08277.1"/>
    </source>
</evidence>
<gene>
    <name evidence="2" type="ORF">CB0940_11425</name>
    <name evidence="3" type="ORF">RHO25_012943</name>
</gene>
<feature type="signal peptide" evidence="1">
    <location>
        <begin position="1"/>
        <end position="22"/>
    </location>
</feature>
<name>A0A2G5HD85_CERBT</name>
<sequence length="586" mass="62438">MSLAALLRLSVCLFGTFYPAFGTSLESSIVVRAPDGRPNSYVIRDISHELHKAARAEPNRVWKNSTTFDTNGTKHGDAQKVFTRDNAKAPNGTWKIPSGLEIVCRTCYLKGIATGELTLSQDFNITQTIDDLESTVSGVVQNITTEVGEVIGGFIDSAGEELKELILEGDFNFDDFKSPTWNYTFDMDDLPPIPDAKLRFTFDELELYMLIDTTLSLGATYTLPLYKSKTPLGVHITKDLELGIIFDVELILSAEAAIIIGSGFHLKIDDGFAIDIVLFGKDPSNLEFNGGQFELLPVTIEAGGVLFTAVLRVGVHTGMKLATPELPSWSIANRTLGGSVGGGIEVGVFANIAEMTTNITYVPDDEECAFGVVQSYKLALGANAGATIHVGTERWGPELKTSKAIYTTKLASACAISGTPAVTSAIPTATDAAILRRQGLSELELVHETTYTAVSCVSTGLVNCPASLQTTSTSSTTITLTTAVASGVDKKALSSSIWPGIDARQVAAAITTVAFGTNAVKLPTTSGSPVPYVASATGTVDGIRDDIEDAIKGLPKATIIGVFGQKKTYWDHDQDLVFLPDSVQRG</sequence>
<dbReference type="AlphaFoldDB" id="A0A2G5HD85"/>
<organism evidence="2 4">
    <name type="scientific">Cercospora beticola</name>
    <name type="common">Sugarbeet leaf spot fungus</name>
    <dbReference type="NCBI Taxonomy" id="122368"/>
    <lineage>
        <taxon>Eukaryota</taxon>
        <taxon>Fungi</taxon>
        <taxon>Dikarya</taxon>
        <taxon>Ascomycota</taxon>
        <taxon>Pezizomycotina</taxon>
        <taxon>Dothideomycetes</taxon>
        <taxon>Dothideomycetidae</taxon>
        <taxon>Mycosphaerellales</taxon>
        <taxon>Mycosphaerellaceae</taxon>
        <taxon>Cercospora</taxon>
    </lineage>
</organism>
<evidence type="ECO:0000313" key="2">
    <source>
        <dbReference type="EMBL" id="PIA90455.1"/>
    </source>
</evidence>
<dbReference type="Proteomes" id="UP001302367">
    <property type="component" value="Chromosome 9"/>
</dbReference>
<evidence type="ECO:0000313" key="5">
    <source>
        <dbReference type="Proteomes" id="UP001302367"/>
    </source>
</evidence>
<keyword evidence="1" id="KW-0732">Signal</keyword>
<protein>
    <submittedName>
        <fullName evidence="2">Uncharacterized protein</fullName>
    </submittedName>
</protein>
<reference evidence="2 4" key="1">
    <citation type="submission" date="2015-10" db="EMBL/GenBank/DDBJ databases">
        <title>The cercosporin biosynthetic gene cluster was horizontally transferred to several fungal lineages and shown to be expanded in Cercospora beticola based on microsynteny with recipient genomes.</title>
        <authorList>
            <person name="De Jonge R."/>
            <person name="Ebert M.K."/>
            <person name="Suttle J.C."/>
            <person name="Jurick Ii W.M."/>
            <person name="Secor G.A."/>
            <person name="Thomma B.P."/>
            <person name="Van De Peer Y."/>
            <person name="Bolton M.D."/>
        </authorList>
    </citation>
    <scope>NUCLEOTIDE SEQUENCE [LARGE SCALE GENOMIC DNA]</scope>
    <source>
        <strain evidence="2 4">09-40</strain>
    </source>
</reference>
<accession>A0A2G5HD85</accession>
<keyword evidence="5" id="KW-1185">Reference proteome</keyword>
<dbReference type="EMBL" id="LKMD01000107">
    <property type="protein sequence ID" value="PIA90455.1"/>
    <property type="molecule type" value="Genomic_DNA"/>
</dbReference>
<dbReference type="EMBL" id="CP134192">
    <property type="protein sequence ID" value="WPB08277.1"/>
    <property type="molecule type" value="Genomic_DNA"/>
</dbReference>
<dbReference type="OrthoDB" id="4733706at2759"/>
<feature type="chain" id="PRO_5013861996" evidence="1">
    <location>
        <begin position="23"/>
        <end position="586"/>
    </location>
</feature>
<evidence type="ECO:0000313" key="4">
    <source>
        <dbReference type="Proteomes" id="UP000230605"/>
    </source>
</evidence>
<reference evidence="3 5" key="2">
    <citation type="submission" date="2023-09" db="EMBL/GenBank/DDBJ databases">
        <title>Complete-Gapless Cercospora beticola genome.</title>
        <authorList>
            <person name="Wyatt N.A."/>
            <person name="Spanner R.E."/>
            <person name="Bolton M.D."/>
        </authorList>
    </citation>
    <scope>NUCLEOTIDE SEQUENCE [LARGE SCALE GENOMIC DNA]</scope>
    <source>
        <strain evidence="3">Cb09-40</strain>
    </source>
</reference>
<evidence type="ECO:0000256" key="1">
    <source>
        <dbReference type="SAM" id="SignalP"/>
    </source>
</evidence>
<dbReference type="Proteomes" id="UP000230605">
    <property type="component" value="Chromosome 9"/>
</dbReference>
<proteinExistence type="predicted"/>